<dbReference type="RefSeq" id="WP_262856267.1">
    <property type="nucleotide sequence ID" value="NZ_JAOPKZ010000012.1"/>
</dbReference>
<dbReference type="EMBL" id="JAOPKZ010000012">
    <property type="protein sequence ID" value="MCU5746624.1"/>
    <property type="molecule type" value="Genomic_DNA"/>
</dbReference>
<keyword evidence="2" id="KW-1185">Reference proteome</keyword>
<comment type="caution">
    <text evidence="1">The sequence shown here is derived from an EMBL/GenBank/DDBJ whole genome shotgun (WGS) entry which is preliminary data.</text>
</comment>
<organism evidence="1 2">
    <name type="scientific">Staphylococcus marylandisciuri</name>
    <dbReference type="NCBI Taxonomy" id="2981529"/>
    <lineage>
        <taxon>Bacteria</taxon>
        <taxon>Bacillati</taxon>
        <taxon>Bacillota</taxon>
        <taxon>Bacilli</taxon>
        <taxon>Bacillales</taxon>
        <taxon>Staphylococcaceae</taxon>
        <taxon>Staphylococcus</taxon>
    </lineage>
</organism>
<gene>
    <name evidence="1" type="ORF">N9R04_07840</name>
</gene>
<accession>A0ABT2QRM0</accession>
<sequence>MLENKWGLRLIALALAILFFLSVNNVFGNMFDADKFGQNSTETLNDVPVEIKYNHKDLFASGAPETVNVELTGSRSQIIKAQKNDDIKAILDLTGEKAGQHSADFEIKGLDDNLDYEVKPKEASVNLEQKVSKKMKVEPDVSEDNVDADYKISQQSVSPQTVKVTGGEKQLRKVAYLKATYKDTSQLSDDTTDVANITAFDNKLNKLDVAIQPKEVNLTTKLAPYSKKVKINPKIVGKVAKHRKVDKVNLNQDTVEIYGNKDDLKDINEITGEIHVDDASETTDKEVNLKLPDEVTKAEPKNTKAEISIK</sequence>
<protein>
    <submittedName>
        <fullName evidence="1">CdaR family protein</fullName>
    </submittedName>
</protein>
<proteinExistence type="predicted"/>
<dbReference type="PANTHER" id="PTHR37804:SF1">
    <property type="entry name" value="CDAA REGULATORY PROTEIN CDAR"/>
    <property type="match status" value="1"/>
</dbReference>
<evidence type="ECO:0000313" key="2">
    <source>
        <dbReference type="Proteomes" id="UP001209553"/>
    </source>
</evidence>
<dbReference type="Pfam" id="PF07949">
    <property type="entry name" value="YbbR"/>
    <property type="match status" value="3"/>
</dbReference>
<dbReference type="Gene3D" id="2.170.120.40">
    <property type="entry name" value="YbbR-like domain"/>
    <property type="match status" value="2"/>
</dbReference>
<name>A0ABT2QRM0_9STAP</name>
<dbReference type="InterPro" id="IPR012505">
    <property type="entry name" value="YbbR"/>
</dbReference>
<dbReference type="Proteomes" id="UP001209553">
    <property type="component" value="Unassembled WGS sequence"/>
</dbReference>
<dbReference type="PANTHER" id="PTHR37804">
    <property type="entry name" value="CDAA REGULATORY PROTEIN CDAR"/>
    <property type="match status" value="1"/>
</dbReference>
<reference evidence="1 2" key="1">
    <citation type="journal article" date="2023" name="Int. J. Syst. Evol. Microbiol.">
        <title>Streptococcus sciuri sp. nov., Staphylococcus marylandisciuri sp. nov. and Staphylococcus americanisciuri sp. nov., isolated from faeces of eastern grey squirrel (Sciurus carolinensis).</title>
        <authorList>
            <person name="Volokhov D.V."/>
            <person name="Zagorodnyaya T.A."/>
            <person name="Furtak V.A."/>
            <person name="Nattanmai G."/>
            <person name="Randall L."/>
            <person name="Jose S."/>
            <person name="Gao Y."/>
            <person name="Eisenberg T."/>
            <person name="Delmonte P."/>
            <person name="Blom J."/>
            <person name="Mitchell K.K."/>
        </authorList>
    </citation>
    <scope>NUCLEOTIDE SEQUENCE [LARGE SCALE GENOMIC DNA]</scope>
    <source>
        <strain evidence="1 2">SQ8-PEA</strain>
    </source>
</reference>
<dbReference type="InterPro" id="IPR053154">
    <property type="entry name" value="c-di-AMP_regulator"/>
</dbReference>
<dbReference type="Gene3D" id="2.170.120.30">
    <property type="match status" value="1"/>
</dbReference>
<evidence type="ECO:0000313" key="1">
    <source>
        <dbReference type="EMBL" id="MCU5746624.1"/>
    </source>
</evidence>